<gene>
    <name evidence="13" type="ORF">VA603_03860</name>
</gene>
<evidence type="ECO:0000256" key="2">
    <source>
        <dbReference type="ARBA" id="ARBA00004377"/>
    </source>
</evidence>
<evidence type="ECO:0000256" key="7">
    <source>
        <dbReference type="ARBA" id="ARBA00022519"/>
    </source>
</evidence>
<comment type="subcellular location">
    <subcellularLocation>
        <location evidence="2 12">Cell inner membrane</location>
        <topology evidence="2 12">Single-pass membrane protein</topology>
    </subcellularLocation>
</comment>
<keyword evidence="5 12" id="KW-0813">Transport</keyword>
<proteinExistence type="inferred from homology"/>
<evidence type="ECO:0000256" key="4">
    <source>
        <dbReference type="ARBA" id="ARBA00016461"/>
    </source>
</evidence>
<comment type="caution">
    <text evidence="13">The sequence shown here is derived from an EMBL/GenBank/DDBJ whole genome shotgun (WGS) entry which is preliminary data.</text>
</comment>
<keyword evidence="9 12" id="KW-0201">Cytochrome c-type biogenesis</keyword>
<dbReference type="EMBL" id="JAYFUH010000061">
    <property type="protein sequence ID" value="MEA5666668.1"/>
    <property type="molecule type" value="Genomic_DNA"/>
</dbReference>
<feature type="transmembrane region" description="Helical" evidence="12">
    <location>
        <begin position="6"/>
        <end position="24"/>
    </location>
</feature>
<evidence type="ECO:0000256" key="1">
    <source>
        <dbReference type="ARBA" id="ARBA00002442"/>
    </source>
</evidence>
<dbReference type="Proteomes" id="UP001301653">
    <property type="component" value="Unassembled WGS sequence"/>
</dbReference>
<evidence type="ECO:0000256" key="5">
    <source>
        <dbReference type="ARBA" id="ARBA00022448"/>
    </source>
</evidence>
<keyword evidence="11 12" id="KW-0472">Membrane</keyword>
<evidence type="ECO:0000256" key="12">
    <source>
        <dbReference type="RuleBase" id="RU363101"/>
    </source>
</evidence>
<name>A0ABU5V1J3_9GAMM</name>
<evidence type="ECO:0000256" key="10">
    <source>
        <dbReference type="ARBA" id="ARBA00022989"/>
    </source>
</evidence>
<keyword evidence="10 12" id="KW-1133">Transmembrane helix</keyword>
<keyword evidence="7 12" id="KW-0997">Cell inner membrane</keyword>
<keyword evidence="6 12" id="KW-1003">Cell membrane</keyword>
<evidence type="ECO:0000256" key="9">
    <source>
        <dbReference type="ARBA" id="ARBA00022748"/>
    </source>
</evidence>
<evidence type="ECO:0000256" key="8">
    <source>
        <dbReference type="ARBA" id="ARBA00022692"/>
    </source>
</evidence>
<dbReference type="Pfam" id="PF04995">
    <property type="entry name" value="CcmD"/>
    <property type="match status" value="1"/>
</dbReference>
<protein>
    <recommendedName>
        <fullName evidence="4 12">Heme exporter protein D</fullName>
    </recommendedName>
</protein>
<evidence type="ECO:0000313" key="14">
    <source>
        <dbReference type="Proteomes" id="UP001301653"/>
    </source>
</evidence>
<evidence type="ECO:0000256" key="3">
    <source>
        <dbReference type="ARBA" id="ARBA00008741"/>
    </source>
</evidence>
<dbReference type="InterPro" id="IPR007078">
    <property type="entry name" value="Haem_export_protD_CcmD"/>
</dbReference>
<keyword evidence="8 12" id="KW-0812">Transmembrane</keyword>
<evidence type="ECO:0000256" key="11">
    <source>
        <dbReference type="ARBA" id="ARBA00023136"/>
    </source>
</evidence>
<accession>A0ABU5V1J3</accession>
<evidence type="ECO:0000256" key="6">
    <source>
        <dbReference type="ARBA" id="ARBA00022475"/>
    </source>
</evidence>
<reference evidence="13 14" key="1">
    <citation type="submission" date="2023-12" db="EMBL/GenBank/DDBJ databases">
        <title>Stenotrophomonas guangdongensis sp. nov., isolated from wilted pepper plants (Capsicum annuum).</title>
        <authorList>
            <person name="Qiu M."/>
            <person name="Li Y."/>
            <person name="Liu Q."/>
            <person name="Zhang X."/>
            <person name="Huang Y."/>
            <person name="Guo R."/>
            <person name="Hu M."/>
            <person name="Zhou J."/>
            <person name="Zhou X."/>
        </authorList>
    </citation>
    <scope>NUCLEOTIDE SEQUENCE [LARGE SCALE GENOMIC DNA]</scope>
    <source>
        <strain evidence="13 14">MH1</strain>
    </source>
</reference>
<dbReference type="RefSeq" id="WP_132863024.1">
    <property type="nucleotide sequence ID" value="NZ_JAYFUH010000061.1"/>
</dbReference>
<evidence type="ECO:0000313" key="13">
    <source>
        <dbReference type="EMBL" id="MEA5666668.1"/>
    </source>
</evidence>
<comment type="function">
    <text evidence="1 12">Required for the export of heme to the periplasm for the biogenesis of c-type cytochromes.</text>
</comment>
<keyword evidence="14" id="KW-1185">Reference proteome</keyword>
<organism evidence="13 14">
    <name type="scientific">Stenotrophomonas capsici</name>
    <dbReference type="NCBI Taxonomy" id="3110230"/>
    <lineage>
        <taxon>Bacteria</taxon>
        <taxon>Pseudomonadati</taxon>
        <taxon>Pseudomonadota</taxon>
        <taxon>Gammaproteobacteria</taxon>
        <taxon>Lysobacterales</taxon>
        <taxon>Lysobacteraceae</taxon>
        <taxon>Stenotrophomonas</taxon>
    </lineage>
</organism>
<comment type="similarity">
    <text evidence="3 12">Belongs to the CcmD/CycX/HelD family.</text>
</comment>
<sequence length="57" mass="6833">MTYFKYVAMAYAVFFIVLAWDFIVPRLQIRRQLRQARSRVARARQATQVPVDEELSR</sequence>